<accession>X1SII7</accession>
<organism evidence="1">
    <name type="scientific">marine sediment metagenome</name>
    <dbReference type="NCBI Taxonomy" id="412755"/>
    <lineage>
        <taxon>unclassified sequences</taxon>
        <taxon>metagenomes</taxon>
        <taxon>ecological metagenomes</taxon>
    </lineage>
</organism>
<protein>
    <submittedName>
        <fullName evidence="1">Uncharacterized protein</fullName>
    </submittedName>
</protein>
<dbReference type="AlphaFoldDB" id="X1SII7"/>
<comment type="caution">
    <text evidence="1">The sequence shown here is derived from an EMBL/GenBank/DDBJ whole genome shotgun (WGS) entry which is preliminary data.</text>
</comment>
<dbReference type="EMBL" id="BARW01006396">
    <property type="protein sequence ID" value="GAI75225.1"/>
    <property type="molecule type" value="Genomic_DNA"/>
</dbReference>
<evidence type="ECO:0000313" key="1">
    <source>
        <dbReference type="EMBL" id="GAI75225.1"/>
    </source>
</evidence>
<sequence length="50" mass="5676">MANQADTQIEVPTENDDVCCGLILRQIGEEWGFCPFCGDDLPNWVLVYAW</sequence>
<name>X1SII7_9ZZZZ</name>
<reference evidence="1" key="1">
    <citation type="journal article" date="2014" name="Front. Microbiol.">
        <title>High frequency of phylogenetically diverse reductive dehalogenase-homologous genes in deep subseafloor sedimentary metagenomes.</title>
        <authorList>
            <person name="Kawai M."/>
            <person name="Futagami T."/>
            <person name="Toyoda A."/>
            <person name="Takaki Y."/>
            <person name="Nishi S."/>
            <person name="Hori S."/>
            <person name="Arai W."/>
            <person name="Tsubouchi T."/>
            <person name="Morono Y."/>
            <person name="Uchiyama I."/>
            <person name="Ito T."/>
            <person name="Fujiyama A."/>
            <person name="Inagaki F."/>
            <person name="Takami H."/>
        </authorList>
    </citation>
    <scope>NUCLEOTIDE SEQUENCE</scope>
    <source>
        <strain evidence="1">Expedition CK06-06</strain>
    </source>
</reference>
<gene>
    <name evidence="1" type="ORF">S12H4_13426</name>
</gene>
<proteinExistence type="predicted"/>